<feature type="transmembrane region" description="Helical" evidence="7">
    <location>
        <begin position="172"/>
        <end position="193"/>
    </location>
</feature>
<dbReference type="PANTHER" id="PTHR43549:SF3">
    <property type="entry name" value="MULTIDRUG RESISTANCE PROTEIN YPNP-RELATED"/>
    <property type="match status" value="1"/>
</dbReference>
<evidence type="ECO:0000256" key="4">
    <source>
        <dbReference type="ARBA" id="ARBA00022692"/>
    </source>
</evidence>
<evidence type="ECO:0000313" key="8">
    <source>
        <dbReference type="EMBL" id="MBO8434621.1"/>
    </source>
</evidence>
<protein>
    <submittedName>
        <fullName evidence="8">MATE family efflux transporter</fullName>
    </submittedName>
</protein>
<feature type="transmembrane region" description="Helical" evidence="7">
    <location>
        <begin position="421"/>
        <end position="442"/>
    </location>
</feature>
<feature type="transmembrane region" description="Helical" evidence="7">
    <location>
        <begin position="288"/>
        <end position="310"/>
    </location>
</feature>
<keyword evidence="6 7" id="KW-0472">Membrane</keyword>
<dbReference type="AlphaFoldDB" id="A0A9D9DVU6"/>
<feature type="transmembrane region" description="Helical" evidence="7">
    <location>
        <begin position="20"/>
        <end position="37"/>
    </location>
</feature>
<dbReference type="InterPro" id="IPR052031">
    <property type="entry name" value="Membrane_Transporter-Flippase"/>
</dbReference>
<feature type="transmembrane region" description="Helical" evidence="7">
    <location>
        <begin position="233"/>
        <end position="252"/>
    </location>
</feature>
<dbReference type="Pfam" id="PF01554">
    <property type="entry name" value="MatE"/>
    <property type="match status" value="2"/>
</dbReference>
<dbReference type="InterPro" id="IPR048279">
    <property type="entry name" value="MdtK-like"/>
</dbReference>
<evidence type="ECO:0000256" key="5">
    <source>
        <dbReference type="ARBA" id="ARBA00022989"/>
    </source>
</evidence>
<feature type="transmembrane region" description="Helical" evidence="7">
    <location>
        <begin position="388"/>
        <end position="415"/>
    </location>
</feature>
<reference evidence="8" key="1">
    <citation type="submission" date="2020-10" db="EMBL/GenBank/DDBJ databases">
        <authorList>
            <person name="Gilroy R."/>
        </authorList>
    </citation>
    <scope>NUCLEOTIDE SEQUENCE</scope>
    <source>
        <strain evidence="8">F6-4510</strain>
    </source>
</reference>
<keyword evidence="4 7" id="KW-0812">Transmembrane</keyword>
<comment type="subcellular location">
    <subcellularLocation>
        <location evidence="1">Cell membrane</location>
        <topology evidence="1">Multi-pass membrane protein</topology>
    </subcellularLocation>
</comment>
<evidence type="ECO:0000256" key="3">
    <source>
        <dbReference type="ARBA" id="ARBA00022475"/>
    </source>
</evidence>
<dbReference type="InterPro" id="IPR002528">
    <property type="entry name" value="MATE_fam"/>
</dbReference>
<evidence type="ECO:0000313" key="9">
    <source>
        <dbReference type="Proteomes" id="UP000823611"/>
    </source>
</evidence>
<feature type="transmembrane region" description="Helical" evidence="7">
    <location>
        <begin position="322"/>
        <end position="346"/>
    </location>
</feature>
<dbReference type="GO" id="GO:0015297">
    <property type="term" value="F:antiporter activity"/>
    <property type="evidence" value="ECO:0007669"/>
    <property type="project" value="InterPro"/>
</dbReference>
<feature type="transmembrane region" description="Helical" evidence="7">
    <location>
        <begin position="64"/>
        <end position="87"/>
    </location>
</feature>
<dbReference type="CDD" id="cd13138">
    <property type="entry name" value="MATE_yoeA_like"/>
    <property type="match status" value="1"/>
</dbReference>
<keyword evidence="5 7" id="KW-1133">Transmembrane helix</keyword>
<keyword evidence="2" id="KW-0813">Transport</keyword>
<name>A0A9D9DVU6_9FIRM</name>
<dbReference type="PANTHER" id="PTHR43549">
    <property type="entry name" value="MULTIDRUG RESISTANCE PROTEIN YPNP-RELATED"/>
    <property type="match status" value="1"/>
</dbReference>
<comment type="caution">
    <text evidence="8">The sequence shown here is derived from an EMBL/GenBank/DDBJ whole genome shotgun (WGS) entry which is preliminary data.</text>
</comment>
<dbReference type="Proteomes" id="UP000823611">
    <property type="component" value="Unassembled WGS sequence"/>
</dbReference>
<reference evidence="8" key="2">
    <citation type="journal article" date="2021" name="PeerJ">
        <title>Extensive microbial diversity within the chicken gut microbiome revealed by metagenomics and culture.</title>
        <authorList>
            <person name="Gilroy R."/>
            <person name="Ravi A."/>
            <person name="Getino M."/>
            <person name="Pursley I."/>
            <person name="Horton D.L."/>
            <person name="Alikhan N.F."/>
            <person name="Baker D."/>
            <person name="Gharbi K."/>
            <person name="Hall N."/>
            <person name="Watson M."/>
            <person name="Adriaenssens E.M."/>
            <person name="Foster-Nyarko E."/>
            <person name="Jarju S."/>
            <person name="Secka A."/>
            <person name="Antonio M."/>
            <person name="Oren A."/>
            <person name="Chaudhuri R.R."/>
            <person name="La Ragione R."/>
            <person name="Hildebrand F."/>
            <person name="Pallen M.J."/>
        </authorList>
    </citation>
    <scope>NUCLEOTIDE SEQUENCE</scope>
    <source>
        <strain evidence="8">F6-4510</strain>
    </source>
</reference>
<dbReference type="GO" id="GO:0042910">
    <property type="term" value="F:xenobiotic transmembrane transporter activity"/>
    <property type="evidence" value="ECO:0007669"/>
    <property type="project" value="InterPro"/>
</dbReference>
<dbReference type="EMBL" id="JADIMX010000089">
    <property type="protein sequence ID" value="MBO8434621.1"/>
    <property type="molecule type" value="Genomic_DNA"/>
</dbReference>
<keyword evidence="3" id="KW-1003">Cell membrane</keyword>
<dbReference type="NCBIfam" id="TIGR00797">
    <property type="entry name" value="matE"/>
    <property type="match status" value="1"/>
</dbReference>
<dbReference type="GO" id="GO:0005886">
    <property type="term" value="C:plasma membrane"/>
    <property type="evidence" value="ECO:0007669"/>
    <property type="project" value="UniProtKB-SubCell"/>
</dbReference>
<feature type="transmembrane region" description="Helical" evidence="7">
    <location>
        <begin position="140"/>
        <end position="165"/>
    </location>
</feature>
<proteinExistence type="predicted"/>
<accession>A0A9D9DVU6</accession>
<evidence type="ECO:0000256" key="1">
    <source>
        <dbReference type="ARBA" id="ARBA00004651"/>
    </source>
</evidence>
<dbReference type="PIRSF" id="PIRSF006603">
    <property type="entry name" value="DinF"/>
    <property type="match status" value="1"/>
</dbReference>
<evidence type="ECO:0000256" key="7">
    <source>
        <dbReference type="SAM" id="Phobius"/>
    </source>
</evidence>
<feature type="transmembrane region" description="Helical" evidence="7">
    <location>
        <begin position="358"/>
        <end position="376"/>
    </location>
</feature>
<evidence type="ECO:0000256" key="6">
    <source>
        <dbReference type="ARBA" id="ARBA00023136"/>
    </source>
</evidence>
<sequence length="452" mass="49730">MAQSETIKNNIVEGVIWKQLIIFFFPIVLGTFFQQLYNTADTIVVGQYVGKDALASVGGSASQIINLIVGFFVGLSSGATVIIAQHYGAKNKSGLTKTLHTAFAIAIVGSIIISILGFIFVPNILRLMKTPENLMDMSTVYLRIYFAGIIFVFIYNVGSGILRAVGDSKHPMYFLIVCCIINITLDILFVAVFKMGVSGVAIATLIAQAVSAILVVITLIRTTDMHRLKIRKIGFNMVAFGSILYIGIPSAFQSTMYNIANVFIQSSLNKQGTDTVAAWTILGKLDSLNWLVVSAFGIAITTFIGQNYGAKKFDRVRKSVKICLGMTLMSTLTLTIIFVLTGRFVFSLFTDDKNVIEIGLKMLSVLAPAYIIYVPIEIFSGALRGINNVIVPMILTCMGVCVLRILWLIAVVPMYNTLDSILVIFPISWTITAIFFTIYYIIKQRKFPLEAE</sequence>
<gene>
    <name evidence="8" type="ORF">IAC55_04780</name>
</gene>
<feature type="transmembrane region" description="Helical" evidence="7">
    <location>
        <begin position="99"/>
        <end position="120"/>
    </location>
</feature>
<evidence type="ECO:0000256" key="2">
    <source>
        <dbReference type="ARBA" id="ARBA00022448"/>
    </source>
</evidence>
<organism evidence="8 9">
    <name type="scientific">Candidatus Fimicola merdigallinarum</name>
    <dbReference type="NCBI Taxonomy" id="2840819"/>
    <lineage>
        <taxon>Bacteria</taxon>
        <taxon>Bacillati</taxon>
        <taxon>Bacillota</taxon>
        <taxon>Clostridia</taxon>
        <taxon>Lachnospirales</taxon>
        <taxon>Lachnospiraceae</taxon>
        <taxon>Lachnospiraceae incertae sedis</taxon>
        <taxon>Candidatus Fimicola</taxon>
    </lineage>
</organism>
<feature type="transmembrane region" description="Helical" evidence="7">
    <location>
        <begin position="199"/>
        <end position="221"/>
    </location>
</feature>